<evidence type="ECO:0000313" key="3">
    <source>
        <dbReference type="Proteomes" id="UP000187203"/>
    </source>
</evidence>
<gene>
    <name evidence="2" type="ORF">COLO4_29427</name>
</gene>
<feature type="region of interest" description="Disordered" evidence="1">
    <location>
        <begin position="1"/>
        <end position="41"/>
    </location>
</feature>
<comment type="caution">
    <text evidence="2">The sequence shown here is derived from an EMBL/GenBank/DDBJ whole genome shotgun (WGS) entry which is preliminary data.</text>
</comment>
<evidence type="ECO:0000256" key="1">
    <source>
        <dbReference type="SAM" id="MobiDB-lite"/>
    </source>
</evidence>
<sequence>MNRTQSHANGCYPQGNPDATISLSPQGDGDEAFGQPEFDNGSASFTVNGNEAINLEGSADACDWNNFSSELEDMLLDVPATNMVYADECNTVTGSNIFPTTTYAVNPGYGEPCCYGQENYQMNYYDQQNNHNFGGFGHQRTNNQIFMDTTQSQTMMINSCSPQQGDGDKAFDQTEFTTNGTVSFTVNDNNEAINLEASADACDYWNKLFSELEDFSDPEELLNVLN</sequence>
<dbReference type="EMBL" id="AWUE01020352">
    <property type="protein sequence ID" value="OMO68762.1"/>
    <property type="molecule type" value="Genomic_DNA"/>
</dbReference>
<accession>A0A1R3HEN3</accession>
<dbReference type="AlphaFoldDB" id="A0A1R3HEN3"/>
<dbReference type="Proteomes" id="UP000187203">
    <property type="component" value="Unassembled WGS sequence"/>
</dbReference>
<evidence type="ECO:0000313" key="2">
    <source>
        <dbReference type="EMBL" id="OMO68762.1"/>
    </source>
</evidence>
<reference evidence="3" key="1">
    <citation type="submission" date="2013-09" db="EMBL/GenBank/DDBJ databases">
        <title>Corchorus olitorius genome sequencing.</title>
        <authorList>
            <person name="Alam M."/>
            <person name="Haque M.S."/>
            <person name="Islam M.S."/>
            <person name="Emdad E.M."/>
            <person name="Islam M.M."/>
            <person name="Ahmed B."/>
            <person name="Halim A."/>
            <person name="Hossen Q.M.M."/>
            <person name="Hossain M.Z."/>
            <person name="Ahmed R."/>
            <person name="Khan M.M."/>
            <person name="Islam R."/>
            <person name="Rashid M.M."/>
            <person name="Khan S.A."/>
            <person name="Rahman M.S."/>
            <person name="Alam M."/>
            <person name="Yahiya A.S."/>
            <person name="Khan M.S."/>
            <person name="Azam M.S."/>
            <person name="Haque T."/>
            <person name="Lashkar M.Z.H."/>
            <person name="Akhand A.I."/>
            <person name="Morshed G."/>
            <person name="Roy S."/>
            <person name="Uddin K.S."/>
            <person name="Rabeya T."/>
            <person name="Hossain A.S."/>
            <person name="Chowdhury A."/>
            <person name="Snigdha A.R."/>
            <person name="Mortoza M.S."/>
            <person name="Matin S.A."/>
            <person name="Hoque S.M.E."/>
            <person name="Islam M.K."/>
            <person name="Roy D.K."/>
            <person name="Haider R."/>
            <person name="Moosa M.M."/>
            <person name="Elias S.M."/>
            <person name="Hasan A.M."/>
            <person name="Jahan S."/>
            <person name="Shafiuddin M."/>
            <person name="Mahmood N."/>
            <person name="Shommy N.S."/>
        </authorList>
    </citation>
    <scope>NUCLEOTIDE SEQUENCE [LARGE SCALE GENOMIC DNA]</scope>
    <source>
        <strain evidence="3">cv. O-4</strain>
    </source>
</reference>
<keyword evidence="3" id="KW-1185">Reference proteome</keyword>
<organism evidence="2 3">
    <name type="scientific">Corchorus olitorius</name>
    <dbReference type="NCBI Taxonomy" id="93759"/>
    <lineage>
        <taxon>Eukaryota</taxon>
        <taxon>Viridiplantae</taxon>
        <taxon>Streptophyta</taxon>
        <taxon>Embryophyta</taxon>
        <taxon>Tracheophyta</taxon>
        <taxon>Spermatophyta</taxon>
        <taxon>Magnoliopsida</taxon>
        <taxon>eudicotyledons</taxon>
        <taxon>Gunneridae</taxon>
        <taxon>Pentapetalae</taxon>
        <taxon>rosids</taxon>
        <taxon>malvids</taxon>
        <taxon>Malvales</taxon>
        <taxon>Malvaceae</taxon>
        <taxon>Grewioideae</taxon>
        <taxon>Apeibeae</taxon>
        <taxon>Corchorus</taxon>
    </lineage>
</organism>
<protein>
    <submittedName>
        <fullName evidence="2">Chitin-inducible gibberellin-responsive protein</fullName>
    </submittedName>
</protein>
<name>A0A1R3HEN3_9ROSI</name>
<proteinExistence type="predicted"/>